<dbReference type="InterPro" id="IPR008939">
    <property type="entry name" value="Lytic_TGlycosylase_superhlx_U"/>
</dbReference>
<accession>A0A9D1WEL7</accession>
<comment type="similarity">
    <text evidence="1">Belongs to the transglycosylase Slt family.</text>
</comment>
<evidence type="ECO:0000256" key="1">
    <source>
        <dbReference type="ARBA" id="ARBA00007734"/>
    </source>
</evidence>
<dbReference type="InterPro" id="IPR008258">
    <property type="entry name" value="Transglycosylase_SLT_dom_1"/>
</dbReference>
<dbReference type="SUPFAM" id="SSF53955">
    <property type="entry name" value="Lysozyme-like"/>
    <property type="match status" value="1"/>
</dbReference>
<dbReference type="AlphaFoldDB" id="A0A9D1WEL7"/>
<dbReference type="Proteomes" id="UP000886829">
    <property type="component" value="Unassembled WGS sequence"/>
</dbReference>
<dbReference type="Gene3D" id="1.10.530.10">
    <property type="match status" value="1"/>
</dbReference>
<dbReference type="GO" id="GO:0042597">
    <property type="term" value="C:periplasmic space"/>
    <property type="evidence" value="ECO:0007669"/>
    <property type="project" value="InterPro"/>
</dbReference>
<dbReference type="Pfam" id="PF01464">
    <property type="entry name" value="SLT"/>
    <property type="match status" value="1"/>
</dbReference>
<evidence type="ECO:0000313" key="5">
    <source>
        <dbReference type="Proteomes" id="UP000886829"/>
    </source>
</evidence>
<comment type="caution">
    <text evidence="4">The sequence shown here is derived from an EMBL/GenBank/DDBJ whole genome shotgun (WGS) entry which is preliminary data.</text>
</comment>
<protein>
    <submittedName>
        <fullName evidence="4">Transglycosylase SLT domain-containing protein</fullName>
    </submittedName>
</protein>
<organism evidence="4 5">
    <name type="scientific">Candidatus Anaerobiospirillum pullistercoris</name>
    <dbReference type="NCBI Taxonomy" id="2838452"/>
    <lineage>
        <taxon>Bacteria</taxon>
        <taxon>Pseudomonadati</taxon>
        <taxon>Pseudomonadota</taxon>
        <taxon>Gammaproteobacteria</taxon>
        <taxon>Aeromonadales</taxon>
        <taxon>Succinivibrionaceae</taxon>
        <taxon>Anaerobiospirillum</taxon>
    </lineage>
</organism>
<dbReference type="CDD" id="cd13401">
    <property type="entry name" value="Slt70-like"/>
    <property type="match status" value="1"/>
</dbReference>
<reference evidence="4" key="2">
    <citation type="submission" date="2021-04" db="EMBL/GenBank/DDBJ databases">
        <authorList>
            <person name="Gilroy R."/>
        </authorList>
    </citation>
    <scope>NUCLEOTIDE SEQUENCE</scope>
    <source>
        <strain evidence="4">USASDec5-558</strain>
    </source>
</reference>
<evidence type="ECO:0000259" key="3">
    <source>
        <dbReference type="Pfam" id="PF01464"/>
    </source>
</evidence>
<dbReference type="Gene3D" id="1.25.20.10">
    <property type="entry name" value="Bacterial muramidases"/>
    <property type="match status" value="1"/>
</dbReference>
<dbReference type="EMBL" id="DXEV01000171">
    <property type="protein sequence ID" value="HIX57544.1"/>
    <property type="molecule type" value="Genomic_DNA"/>
</dbReference>
<gene>
    <name evidence="4" type="ORF">H9850_08765</name>
</gene>
<dbReference type="PANTHER" id="PTHR37423">
    <property type="entry name" value="SOLUBLE LYTIC MUREIN TRANSGLYCOSYLASE-RELATED"/>
    <property type="match status" value="1"/>
</dbReference>
<dbReference type="PANTHER" id="PTHR37423:SF5">
    <property type="entry name" value="SOLUBLE LYTIC MUREIN TRANSGLYCOSYLASE"/>
    <property type="match status" value="1"/>
</dbReference>
<proteinExistence type="inferred from homology"/>
<dbReference type="InterPro" id="IPR023346">
    <property type="entry name" value="Lysozyme-like_dom_sf"/>
</dbReference>
<dbReference type="GO" id="GO:0004553">
    <property type="term" value="F:hydrolase activity, hydrolyzing O-glycosyl compounds"/>
    <property type="evidence" value="ECO:0007669"/>
    <property type="project" value="InterPro"/>
</dbReference>
<evidence type="ECO:0000313" key="4">
    <source>
        <dbReference type="EMBL" id="HIX57544.1"/>
    </source>
</evidence>
<evidence type="ECO:0000256" key="2">
    <source>
        <dbReference type="ARBA" id="ARBA00022729"/>
    </source>
</evidence>
<keyword evidence="2" id="KW-0732">Signal</keyword>
<dbReference type="SUPFAM" id="SSF48435">
    <property type="entry name" value="Bacterial muramidases"/>
    <property type="match status" value="1"/>
</dbReference>
<feature type="domain" description="Transglycosylase SLT" evidence="3">
    <location>
        <begin position="578"/>
        <end position="684"/>
    </location>
</feature>
<name>A0A9D1WEL7_9GAMM</name>
<sequence length="735" mass="84533">MGVLDFQRVRWWALIVTTVGGVLCGAQVAGAAPNQGATASTDLSSVTSTNVTIRAGANSNAAVSGSPDEIVMDSSGQAMHFEDQMMLNSRMVDLDLFAKMPKSRITKMREAFVQAENAFKRGDEALGFAIQREQLQGYPLNIWLNYYYLAYNIRTEKFDAVMKFIQSNEQGELSALLKDRYARYFSDQRDYEHLSQLIGPKPFDETKLSTLSFNQKSQMCRFYEANWPLDKVSEDAVSYATRIYLDLSKRPMSCNGLMSLFDAKGYLTDKLVLKRFESAYIKSSYAETTESLSRELQKTPFAERVSAQMKLYKDPEKLFTEVKGNDGEQHRVAVLAFKRYANLQPRAARNDFSRFIKTFEPSETELIDIYQIFASSFLGRSYGLEDVEWVDKNLPTLAWNNTLKEQRLRRAIFFGQWNEVYVLINHLPLDMQDDINWRYWKGRAAKELGNTEEGDALLAEVAKDRSFFGFYAAQSLGLEYPFNYLKIDPNFSFPMDIANNKAAIRFLELYALDDDNAIYEWREIAKRSPEHEAMVMAQWALQTGNISYAIDFVVSSGRWDALDYRFPIAYRDYYEHFSKETNVPLSFLYGVSRQESMLNHSIRSWAGAVGLMQVMPGTARQIAKKEKWKFGGTNTLTDPETNIKYGSTYLRWMLDRFDNNRILAAAAYNAGPNRIPRWRSHDGVYRDAAMFVECIPFNETRKYVQNVILYDSIYNFLLTGEKGELIHPHELSYAY</sequence>
<reference evidence="4" key="1">
    <citation type="journal article" date="2021" name="PeerJ">
        <title>Extensive microbial diversity within the chicken gut microbiome revealed by metagenomics and culture.</title>
        <authorList>
            <person name="Gilroy R."/>
            <person name="Ravi A."/>
            <person name="Getino M."/>
            <person name="Pursley I."/>
            <person name="Horton D.L."/>
            <person name="Alikhan N.F."/>
            <person name="Baker D."/>
            <person name="Gharbi K."/>
            <person name="Hall N."/>
            <person name="Watson M."/>
            <person name="Adriaenssens E.M."/>
            <person name="Foster-Nyarko E."/>
            <person name="Jarju S."/>
            <person name="Secka A."/>
            <person name="Antonio M."/>
            <person name="Oren A."/>
            <person name="Chaudhuri R.R."/>
            <person name="La Ragione R."/>
            <person name="Hildebrand F."/>
            <person name="Pallen M.J."/>
        </authorList>
    </citation>
    <scope>NUCLEOTIDE SEQUENCE</scope>
    <source>
        <strain evidence="4">USASDec5-558</strain>
    </source>
</reference>